<organism evidence="3 4">
    <name type="scientific">Streblomastix strix</name>
    <dbReference type="NCBI Taxonomy" id="222440"/>
    <lineage>
        <taxon>Eukaryota</taxon>
        <taxon>Metamonada</taxon>
        <taxon>Preaxostyla</taxon>
        <taxon>Oxymonadida</taxon>
        <taxon>Streblomastigidae</taxon>
        <taxon>Streblomastix</taxon>
    </lineage>
</organism>
<dbReference type="OrthoDB" id="5870589at2759"/>
<comment type="caution">
    <text evidence="3">The sequence shown here is derived from an EMBL/GenBank/DDBJ whole genome shotgun (WGS) entry which is preliminary data.</text>
</comment>
<dbReference type="InterPro" id="IPR049163">
    <property type="entry name" value="Pif1-like_2B_dom"/>
</dbReference>
<evidence type="ECO:0000313" key="4">
    <source>
        <dbReference type="Proteomes" id="UP000324800"/>
    </source>
</evidence>
<dbReference type="EMBL" id="SNRW01007327">
    <property type="protein sequence ID" value="KAA6381433.1"/>
    <property type="molecule type" value="Genomic_DNA"/>
</dbReference>
<feature type="compositionally biased region" description="Basic and acidic residues" evidence="1">
    <location>
        <begin position="12"/>
        <end position="23"/>
    </location>
</feature>
<gene>
    <name evidence="3" type="ORF">EZS28_023042</name>
</gene>
<name>A0A5J4VG85_9EUKA</name>
<proteinExistence type="predicted"/>
<feature type="region of interest" description="Disordered" evidence="1">
    <location>
        <begin position="1"/>
        <end position="23"/>
    </location>
</feature>
<dbReference type="Pfam" id="PF21530">
    <property type="entry name" value="Pif1_2B_dom"/>
    <property type="match status" value="1"/>
</dbReference>
<evidence type="ECO:0000313" key="3">
    <source>
        <dbReference type="EMBL" id="KAA6381433.1"/>
    </source>
</evidence>
<sequence length="72" mass="8053">MEGQSRLFESVDTQKSESAEDQGRFTDEFMHSITLSGLPPHRLILKIGAIVMLIRNIDVKRGLCNGIRLAVI</sequence>
<feature type="domain" description="DNA helicase Pif1-like 2B" evidence="2">
    <location>
        <begin position="28"/>
        <end position="72"/>
    </location>
</feature>
<accession>A0A5J4VG85</accession>
<dbReference type="Proteomes" id="UP000324800">
    <property type="component" value="Unassembled WGS sequence"/>
</dbReference>
<dbReference type="PANTHER" id="PTHR10492:SF57">
    <property type="entry name" value="ATP-DEPENDENT DNA HELICASE"/>
    <property type="match status" value="1"/>
</dbReference>
<reference evidence="3 4" key="1">
    <citation type="submission" date="2019-03" db="EMBL/GenBank/DDBJ databases">
        <title>Single cell metagenomics reveals metabolic interactions within the superorganism composed of flagellate Streblomastix strix and complex community of Bacteroidetes bacteria on its surface.</title>
        <authorList>
            <person name="Treitli S.C."/>
            <person name="Kolisko M."/>
            <person name="Husnik F."/>
            <person name="Keeling P."/>
            <person name="Hampl V."/>
        </authorList>
    </citation>
    <scope>NUCLEOTIDE SEQUENCE [LARGE SCALE GENOMIC DNA]</scope>
    <source>
        <strain evidence="3">ST1C</strain>
    </source>
</reference>
<evidence type="ECO:0000256" key="1">
    <source>
        <dbReference type="SAM" id="MobiDB-lite"/>
    </source>
</evidence>
<protein>
    <recommendedName>
        <fullName evidence="2">DNA helicase Pif1-like 2B domain-containing protein</fullName>
    </recommendedName>
</protein>
<dbReference type="AlphaFoldDB" id="A0A5J4VG85"/>
<dbReference type="PANTHER" id="PTHR10492">
    <property type="match status" value="1"/>
</dbReference>
<evidence type="ECO:0000259" key="2">
    <source>
        <dbReference type="Pfam" id="PF21530"/>
    </source>
</evidence>